<dbReference type="GO" id="GO:0005576">
    <property type="term" value="C:extracellular region"/>
    <property type="evidence" value="ECO:0007669"/>
    <property type="project" value="InterPro"/>
</dbReference>
<proteinExistence type="predicted"/>
<evidence type="ECO:0000256" key="1">
    <source>
        <dbReference type="ARBA" id="ARBA00022729"/>
    </source>
</evidence>
<dbReference type="PANTHER" id="PTHR43037">
    <property type="entry name" value="UNNAMED PRODUCT-RELATED"/>
    <property type="match status" value="1"/>
</dbReference>
<evidence type="ECO:0000313" key="4">
    <source>
        <dbReference type="EMBL" id="SFR37806.1"/>
    </source>
</evidence>
<feature type="compositionally biased region" description="Pro residues" evidence="3">
    <location>
        <begin position="343"/>
        <end position="361"/>
    </location>
</feature>
<protein>
    <submittedName>
        <fullName evidence="4">Poly(3-hydroxybutyrate) depolymerase</fullName>
    </submittedName>
</protein>
<dbReference type="GO" id="GO:0016787">
    <property type="term" value="F:hydrolase activity"/>
    <property type="evidence" value="ECO:0007669"/>
    <property type="project" value="UniProtKB-KW"/>
</dbReference>
<dbReference type="InterPro" id="IPR029058">
    <property type="entry name" value="AB_hydrolase_fold"/>
</dbReference>
<sequence>MTIAMNNYQQARRRRRAAPLALLAAVASAITLSIVIAGAPARAATGTWATETIAGMSVRIYTPATQGTLGVGRALMINLHGCLQKAQNLQDNGNWAATADRTGMIIALPDAPGGGVIAGCWDYYDSSHSSTAPTRHDDNLLDLATTMIGRTTLGIDRNQVYISGLSSGGGETMVMGCLFPRIFAGIGINAGPTVGTNSSQIGSVATTATTAASTCTNFAGSDSASFQTQLTSVIYGSNDATVAPGYDTLNGEVMANIYGASTKTTFSLSGLPGTNTQGSGTLYSDSNGGRVSVIQNTGLGHNWPAGSGSGGSYISANSIDYPSYLASFFFANNRRVDRSGTPTPTPTTSPTPTPTATPSPTPTSTDCITATNLEHKNAGRATSYGINPYNPYYSAGLLGYMGQGDGTVSSLQRKTNGWTVASSCS</sequence>
<dbReference type="InterPro" id="IPR050955">
    <property type="entry name" value="Plant_Biomass_Hydrol_Est"/>
</dbReference>
<evidence type="ECO:0000256" key="3">
    <source>
        <dbReference type="SAM" id="MobiDB-lite"/>
    </source>
</evidence>
<keyword evidence="1" id="KW-0732">Signal</keyword>
<dbReference type="AlphaFoldDB" id="A0A1I6G6I7"/>
<evidence type="ECO:0000256" key="2">
    <source>
        <dbReference type="ARBA" id="ARBA00022801"/>
    </source>
</evidence>
<gene>
    <name evidence="4" type="ORF">SAMN04488591_0813</name>
</gene>
<dbReference type="RefSeq" id="WP_091476997.1">
    <property type="nucleotide sequence ID" value="NZ_FNGQ01000001.1"/>
</dbReference>
<dbReference type="InterPro" id="IPR010126">
    <property type="entry name" value="Esterase_phb"/>
</dbReference>
<accession>A0A1I6G6I7</accession>
<dbReference type="PANTHER" id="PTHR43037:SF1">
    <property type="entry name" value="BLL1128 PROTEIN"/>
    <property type="match status" value="1"/>
</dbReference>
<dbReference type="Pfam" id="PF10503">
    <property type="entry name" value="Esterase_PHB"/>
    <property type="match status" value="1"/>
</dbReference>
<evidence type="ECO:0000313" key="5">
    <source>
        <dbReference type="Proteomes" id="UP000198877"/>
    </source>
</evidence>
<feature type="region of interest" description="Disordered" evidence="3">
    <location>
        <begin position="335"/>
        <end position="366"/>
    </location>
</feature>
<name>A0A1I6G6I7_9MICO</name>
<dbReference type="Gene3D" id="3.40.50.1820">
    <property type="entry name" value="alpha/beta hydrolase"/>
    <property type="match status" value="1"/>
</dbReference>
<organism evidence="4 5">
    <name type="scientific">Microbacterium azadirachtae</name>
    <dbReference type="NCBI Taxonomy" id="582680"/>
    <lineage>
        <taxon>Bacteria</taxon>
        <taxon>Bacillati</taxon>
        <taxon>Actinomycetota</taxon>
        <taxon>Actinomycetes</taxon>
        <taxon>Micrococcales</taxon>
        <taxon>Microbacteriaceae</taxon>
        <taxon>Microbacterium</taxon>
    </lineage>
</organism>
<dbReference type="SUPFAM" id="SSF53474">
    <property type="entry name" value="alpha/beta-Hydrolases"/>
    <property type="match status" value="2"/>
</dbReference>
<keyword evidence="2" id="KW-0378">Hydrolase</keyword>
<dbReference type="NCBIfam" id="TIGR01840">
    <property type="entry name" value="esterase_phb"/>
    <property type="match status" value="1"/>
</dbReference>
<dbReference type="Proteomes" id="UP000198877">
    <property type="component" value="Unassembled WGS sequence"/>
</dbReference>
<reference evidence="5" key="1">
    <citation type="submission" date="2016-10" db="EMBL/GenBank/DDBJ databases">
        <authorList>
            <person name="Varghese N."/>
            <person name="Submissions S."/>
        </authorList>
    </citation>
    <scope>NUCLEOTIDE SEQUENCE [LARGE SCALE GENOMIC DNA]</scope>
    <source>
        <strain evidence="5">CL127</strain>
    </source>
</reference>
<dbReference type="EMBL" id="FOYR01000001">
    <property type="protein sequence ID" value="SFR37806.1"/>
    <property type="molecule type" value="Genomic_DNA"/>
</dbReference>